<sequence>MPGHDKQIILKIAIFSLVHPSLIFYKNAIIVQQNGKGKIKNIRNYKNEKTCKKYWK</sequence>
<dbReference type="InParanoid" id="G9EUM5"/>
<dbReference type="Proteomes" id="UP000002770">
    <property type="component" value="Unassembled WGS sequence"/>
</dbReference>
<accession>G9EUM5</accession>
<reference evidence="1 2" key="1">
    <citation type="journal article" date="2011" name="BMC Genomics">
        <title>Insight into cross-talk between intra-amoebal pathogens.</title>
        <authorList>
            <person name="Gimenez G."/>
            <person name="Bertelli C."/>
            <person name="Moliner C."/>
            <person name="Robert C."/>
            <person name="Raoult D."/>
            <person name="Fournier P.E."/>
            <person name="Greub G."/>
        </authorList>
    </citation>
    <scope>NUCLEOTIDE SEQUENCE [LARGE SCALE GENOMIC DNA]</scope>
    <source>
        <strain evidence="1 2">LLAP12</strain>
    </source>
</reference>
<proteinExistence type="predicted"/>
<organism evidence="1 2">
    <name type="scientific">Legionella drancourtii LLAP12</name>
    <dbReference type="NCBI Taxonomy" id="658187"/>
    <lineage>
        <taxon>Bacteria</taxon>
        <taxon>Pseudomonadati</taxon>
        <taxon>Pseudomonadota</taxon>
        <taxon>Gammaproteobacteria</taxon>
        <taxon>Legionellales</taxon>
        <taxon>Legionellaceae</taxon>
        <taxon>Legionella</taxon>
    </lineage>
</organism>
<keyword evidence="2" id="KW-1185">Reference proteome</keyword>
<name>G9EUM5_9GAMM</name>
<dbReference type="AlphaFoldDB" id="G9EUM5"/>
<dbReference type="HOGENOM" id="CLU_3008755_0_0_6"/>
<dbReference type="STRING" id="658187.LDG_9023"/>
<protein>
    <submittedName>
        <fullName evidence="1">Uncharacterized protein</fullName>
    </submittedName>
</protein>
<evidence type="ECO:0000313" key="1">
    <source>
        <dbReference type="EMBL" id="EHL29025.1"/>
    </source>
</evidence>
<dbReference type="EMBL" id="JH413850">
    <property type="protein sequence ID" value="EHL29025.1"/>
    <property type="molecule type" value="Genomic_DNA"/>
</dbReference>
<evidence type="ECO:0000313" key="2">
    <source>
        <dbReference type="Proteomes" id="UP000002770"/>
    </source>
</evidence>
<gene>
    <name evidence="1" type="ORF">LDG_9023</name>
</gene>